<dbReference type="PROSITE" id="PS01011">
    <property type="entry name" value="FOLYLPOLYGLU_SYNT_1"/>
    <property type="match status" value="1"/>
</dbReference>
<dbReference type="InterPro" id="IPR005762">
    <property type="entry name" value="MurD"/>
</dbReference>
<dbReference type="GO" id="GO:0008764">
    <property type="term" value="F:UDP-N-acetylmuramoylalanine-D-glutamate ligase activity"/>
    <property type="evidence" value="ECO:0007669"/>
    <property type="project" value="UniProtKB-UniRule"/>
</dbReference>
<keyword evidence="5 9" id="KW-0132">Cell division</keyword>
<dbReference type="Gene3D" id="3.90.190.20">
    <property type="entry name" value="Mur ligase, C-terminal domain"/>
    <property type="match status" value="1"/>
</dbReference>
<dbReference type="PANTHER" id="PTHR43692:SF1">
    <property type="entry name" value="UDP-N-ACETYLMURAMOYLALANINE--D-GLUTAMATE LIGASE"/>
    <property type="match status" value="1"/>
</dbReference>
<dbReference type="HAMAP" id="MF_00639">
    <property type="entry name" value="MurD"/>
    <property type="match status" value="1"/>
</dbReference>
<feature type="domain" description="Mur ligase central" evidence="12">
    <location>
        <begin position="107"/>
        <end position="285"/>
    </location>
</feature>
<dbReference type="GO" id="GO:0009252">
    <property type="term" value="P:peptidoglycan biosynthetic process"/>
    <property type="evidence" value="ECO:0007669"/>
    <property type="project" value="UniProtKB-UniRule"/>
</dbReference>
<dbReference type="RefSeq" id="WP_020892570.1">
    <property type="nucleotide sequence ID" value="NZ_BJYV01000027.1"/>
</dbReference>
<dbReference type="Pfam" id="PF02875">
    <property type="entry name" value="Mur_ligase_C"/>
    <property type="match status" value="1"/>
</dbReference>
<feature type="binding site" evidence="9">
    <location>
        <begin position="109"/>
        <end position="115"/>
    </location>
    <ligand>
        <name>ATP</name>
        <dbReference type="ChEBI" id="CHEBI:30616"/>
    </ligand>
</feature>
<dbReference type="InterPro" id="IPR013221">
    <property type="entry name" value="Mur_ligase_cen"/>
</dbReference>
<evidence type="ECO:0000256" key="1">
    <source>
        <dbReference type="ARBA" id="ARBA00004496"/>
    </source>
</evidence>
<evidence type="ECO:0000256" key="3">
    <source>
        <dbReference type="ARBA" id="ARBA00022490"/>
    </source>
</evidence>
<dbReference type="InterPro" id="IPR018109">
    <property type="entry name" value="Folylpolyglutamate_synth_CS"/>
</dbReference>
<comment type="catalytic activity">
    <reaction evidence="9 10">
        <text>UDP-N-acetyl-alpha-D-muramoyl-L-alanine + D-glutamate + ATP = UDP-N-acetyl-alpha-D-muramoyl-L-alanyl-D-glutamate + ADP + phosphate + H(+)</text>
        <dbReference type="Rhea" id="RHEA:16429"/>
        <dbReference type="ChEBI" id="CHEBI:15378"/>
        <dbReference type="ChEBI" id="CHEBI:29986"/>
        <dbReference type="ChEBI" id="CHEBI:30616"/>
        <dbReference type="ChEBI" id="CHEBI:43474"/>
        <dbReference type="ChEBI" id="CHEBI:83898"/>
        <dbReference type="ChEBI" id="CHEBI:83900"/>
        <dbReference type="ChEBI" id="CHEBI:456216"/>
        <dbReference type="EC" id="6.3.2.9"/>
    </reaction>
</comment>
<keyword evidence="9 10" id="KW-0573">Peptidoglycan synthesis</keyword>
<name>A0A512CHT5_9BACT</name>
<dbReference type="GO" id="GO:0051301">
    <property type="term" value="P:cell division"/>
    <property type="evidence" value="ECO:0007669"/>
    <property type="project" value="UniProtKB-KW"/>
</dbReference>
<dbReference type="AlphaFoldDB" id="A0A512CHT5"/>
<comment type="similarity">
    <text evidence="9">Belongs to the MurCDEF family.</text>
</comment>
<dbReference type="Pfam" id="PF08245">
    <property type="entry name" value="Mur_ligase_M"/>
    <property type="match status" value="1"/>
</dbReference>
<evidence type="ECO:0000256" key="8">
    <source>
        <dbReference type="ARBA" id="ARBA00023306"/>
    </source>
</evidence>
<dbReference type="InterPro" id="IPR004101">
    <property type="entry name" value="Mur_ligase_C"/>
</dbReference>
<dbReference type="NCBIfam" id="TIGR01087">
    <property type="entry name" value="murD"/>
    <property type="match status" value="1"/>
</dbReference>
<proteinExistence type="inferred from homology"/>
<dbReference type="Pfam" id="PF21377">
    <property type="entry name" value="MurD_N"/>
    <property type="match status" value="1"/>
</dbReference>
<dbReference type="GO" id="GO:0071555">
    <property type="term" value="P:cell wall organization"/>
    <property type="evidence" value="ECO:0007669"/>
    <property type="project" value="UniProtKB-KW"/>
</dbReference>
<dbReference type="SUPFAM" id="SSF53244">
    <property type="entry name" value="MurD-like peptide ligases, peptide-binding domain"/>
    <property type="match status" value="1"/>
</dbReference>
<sequence>MQKTVILGSGESGFGAALLAHKHGHRVFVSDAGKIKAEKKNVFLEKDIAFEEDQHSLNILLDAQTVVKSPGIPYEASIVVQLLAAGIAVIDELEFAQRFSKGKVIAITGTNGKTTTTLLIYHLMKSAGMDVGLAGNVGQSWALQLVEKDYSWWVLEVSSFQIEGFVNLKPTIAILLNITPDHLDRYQYKLEKYAAAKMKLTDKMVEGDHLIFYESDQNILNAMENRIGQPNLIPIALEEQTLTKGYIQNNELHLGLAGTEWSWPTSEMVLHGEHNLINTLAATSAAILAGTAIEEIGPALKSFVNASHRMEEVAEIKGIKFINDSKGTNVDATAFALSAFQEPLIWIAGGVDKGNDYSLLDDKVIDHVKVLICLGKENEKLKIAFSGKIPVILSTEDIREAVQWASDHGTSGDVALLSPACASFDLFKNYEDRGDQFKEAVIRLKDKN</sequence>
<feature type="domain" description="Mur ligase C-terminal" evidence="11">
    <location>
        <begin position="308"/>
        <end position="421"/>
    </location>
</feature>
<evidence type="ECO:0000256" key="5">
    <source>
        <dbReference type="ARBA" id="ARBA00022618"/>
    </source>
</evidence>
<dbReference type="EMBL" id="BJYV01000027">
    <property type="protein sequence ID" value="GEO23771.1"/>
    <property type="molecule type" value="Genomic_DNA"/>
</dbReference>
<keyword evidence="9 10" id="KW-0133">Cell shape</keyword>
<dbReference type="Gene3D" id="3.40.1190.10">
    <property type="entry name" value="Mur-like, catalytic domain"/>
    <property type="match status" value="1"/>
</dbReference>
<gene>
    <name evidence="9 13" type="primary">murD</name>
    <name evidence="13" type="ORF">CQA01_43050</name>
</gene>
<protein>
    <recommendedName>
        <fullName evidence="9 10">UDP-N-acetylmuramoylalanine--D-glutamate ligase</fullName>
        <ecNumber evidence="9 10">6.3.2.9</ecNumber>
    </recommendedName>
    <alternativeName>
        <fullName evidence="9">D-glutamic acid-adding enzyme</fullName>
    </alternativeName>
    <alternativeName>
        <fullName evidence="9">UDP-N-acetylmuramoyl-L-alanyl-D-glutamate synthetase</fullName>
    </alternativeName>
</protein>
<evidence type="ECO:0000313" key="13">
    <source>
        <dbReference type="EMBL" id="GEO23771.1"/>
    </source>
</evidence>
<keyword evidence="8 9" id="KW-0131">Cell cycle</keyword>
<dbReference type="UniPathway" id="UPA00219"/>
<comment type="subcellular location">
    <subcellularLocation>
        <location evidence="1 9 10">Cytoplasm</location>
    </subcellularLocation>
</comment>
<evidence type="ECO:0000259" key="11">
    <source>
        <dbReference type="Pfam" id="PF02875"/>
    </source>
</evidence>
<keyword evidence="3 9" id="KW-0963">Cytoplasm</keyword>
<comment type="function">
    <text evidence="9 10">Cell wall formation. Catalyzes the addition of glutamate to the nucleotide precursor UDP-N-acetylmuramoyl-L-alanine (UMA).</text>
</comment>
<dbReference type="SUPFAM" id="SSF53623">
    <property type="entry name" value="MurD-like peptide ligases, catalytic domain"/>
    <property type="match status" value="1"/>
</dbReference>
<dbReference type="PANTHER" id="PTHR43692">
    <property type="entry name" value="UDP-N-ACETYLMURAMOYLALANINE--D-GLUTAMATE LIGASE"/>
    <property type="match status" value="1"/>
</dbReference>
<accession>A0A512CHT5</accession>
<dbReference type="GO" id="GO:0005737">
    <property type="term" value="C:cytoplasm"/>
    <property type="evidence" value="ECO:0007669"/>
    <property type="project" value="UniProtKB-SubCell"/>
</dbReference>
<dbReference type="InterPro" id="IPR036615">
    <property type="entry name" value="Mur_ligase_C_dom_sf"/>
</dbReference>
<dbReference type="GO" id="GO:0004326">
    <property type="term" value="F:tetrahydrofolylpolyglutamate synthase activity"/>
    <property type="evidence" value="ECO:0007669"/>
    <property type="project" value="InterPro"/>
</dbReference>
<comment type="pathway">
    <text evidence="2 9 10">Cell wall biogenesis; peptidoglycan biosynthesis.</text>
</comment>
<dbReference type="EC" id="6.3.2.9" evidence="9 10"/>
<dbReference type="InterPro" id="IPR036565">
    <property type="entry name" value="Mur-like_cat_sf"/>
</dbReference>
<keyword evidence="6 9" id="KW-0547">Nucleotide-binding</keyword>
<comment type="caution">
    <text evidence="13">The sequence shown here is derived from an EMBL/GenBank/DDBJ whole genome shotgun (WGS) entry which is preliminary data.</text>
</comment>
<evidence type="ECO:0000256" key="7">
    <source>
        <dbReference type="ARBA" id="ARBA00022840"/>
    </source>
</evidence>
<dbReference type="SUPFAM" id="SSF51984">
    <property type="entry name" value="MurCD N-terminal domain"/>
    <property type="match status" value="1"/>
</dbReference>
<organism evidence="13 14">
    <name type="scientific">Cyclobacterium qasimii</name>
    <dbReference type="NCBI Taxonomy" id="1350429"/>
    <lineage>
        <taxon>Bacteria</taxon>
        <taxon>Pseudomonadati</taxon>
        <taxon>Bacteroidota</taxon>
        <taxon>Cytophagia</taxon>
        <taxon>Cytophagales</taxon>
        <taxon>Cyclobacteriaceae</taxon>
        <taxon>Cyclobacterium</taxon>
    </lineage>
</organism>
<evidence type="ECO:0000256" key="6">
    <source>
        <dbReference type="ARBA" id="ARBA00022741"/>
    </source>
</evidence>
<keyword evidence="14" id="KW-1185">Reference proteome</keyword>
<evidence type="ECO:0000256" key="10">
    <source>
        <dbReference type="RuleBase" id="RU003664"/>
    </source>
</evidence>
<keyword evidence="4 9" id="KW-0436">Ligase</keyword>
<evidence type="ECO:0000259" key="12">
    <source>
        <dbReference type="Pfam" id="PF08245"/>
    </source>
</evidence>
<dbReference type="GO" id="GO:0005524">
    <property type="term" value="F:ATP binding"/>
    <property type="evidence" value="ECO:0007669"/>
    <property type="project" value="UniProtKB-UniRule"/>
</dbReference>
<dbReference type="Gene3D" id="3.40.50.720">
    <property type="entry name" value="NAD(P)-binding Rossmann-like Domain"/>
    <property type="match status" value="1"/>
</dbReference>
<dbReference type="Proteomes" id="UP000321301">
    <property type="component" value="Unassembled WGS sequence"/>
</dbReference>
<evidence type="ECO:0000256" key="2">
    <source>
        <dbReference type="ARBA" id="ARBA00004752"/>
    </source>
</evidence>
<keyword evidence="7 9" id="KW-0067">ATP-binding</keyword>
<evidence type="ECO:0000256" key="4">
    <source>
        <dbReference type="ARBA" id="ARBA00022598"/>
    </source>
</evidence>
<keyword evidence="9 10" id="KW-0961">Cell wall biogenesis/degradation</keyword>
<evidence type="ECO:0000256" key="9">
    <source>
        <dbReference type="HAMAP-Rule" id="MF_00639"/>
    </source>
</evidence>
<reference evidence="13 14" key="1">
    <citation type="submission" date="2019-07" db="EMBL/GenBank/DDBJ databases">
        <title>Whole genome shotgun sequence of Cyclobacterium qasimii NBRC 106168.</title>
        <authorList>
            <person name="Hosoyama A."/>
            <person name="Uohara A."/>
            <person name="Ohji S."/>
            <person name="Ichikawa N."/>
        </authorList>
    </citation>
    <scope>NUCLEOTIDE SEQUENCE [LARGE SCALE GENOMIC DNA]</scope>
    <source>
        <strain evidence="13 14">NBRC 106168</strain>
    </source>
</reference>
<dbReference type="GO" id="GO:0008360">
    <property type="term" value="P:regulation of cell shape"/>
    <property type="evidence" value="ECO:0007669"/>
    <property type="project" value="UniProtKB-KW"/>
</dbReference>
<evidence type="ECO:0000313" key="14">
    <source>
        <dbReference type="Proteomes" id="UP000321301"/>
    </source>
</evidence>